<dbReference type="Proteomes" id="UP001237780">
    <property type="component" value="Unassembled WGS sequence"/>
</dbReference>
<dbReference type="Pfam" id="PF04134">
    <property type="entry name" value="DCC1-like"/>
    <property type="match status" value="1"/>
</dbReference>
<evidence type="ECO:0000313" key="3">
    <source>
        <dbReference type="Proteomes" id="UP001237780"/>
    </source>
</evidence>
<reference evidence="2 3" key="1">
    <citation type="submission" date="2023-07" db="EMBL/GenBank/DDBJ databases">
        <title>Comparative genomics of wheat-associated soil bacteria to identify genetic determinants of phenazine resistance.</title>
        <authorList>
            <person name="Mouncey N."/>
        </authorList>
    </citation>
    <scope>NUCLEOTIDE SEQUENCE [LARGE SCALE GENOMIC DNA]</scope>
    <source>
        <strain evidence="2 3">W4I11</strain>
    </source>
</reference>
<protein>
    <submittedName>
        <fullName evidence="2">DCC family thiol-disulfide oxidoreductase YuxK</fullName>
    </submittedName>
</protein>
<gene>
    <name evidence="2" type="ORF">QFZ34_003818</name>
</gene>
<feature type="transmembrane region" description="Helical" evidence="1">
    <location>
        <begin position="20"/>
        <end position="40"/>
    </location>
</feature>
<keyword evidence="1" id="KW-0812">Transmembrane</keyword>
<dbReference type="PANTHER" id="PTHR33639:SF2">
    <property type="entry name" value="DUF393 DOMAIN-CONTAINING PROTEIN"/>
    <property type="match status" value="1"/>
</dbReference>
<accession>A0ABU0SDC0</accession>
<comment type="caution">
    <text evidence="2">The sequence shown here is derived from an EMBL/GenBank/DDBJ whole genome shotgun (WGS) entry which is preliminary data.</text>
</comment>
<keyword evidence="3" id="KW-1185">Reference proteome</keyword>
<name>A0ABU0SDC0_9HYPH</name>
<dbReference type="PANTHER" id="PTHR33639">
    <property type="entry name" value="THIOL-DISULFIDE OXIDOREDUCTASE DCC"/>
    <property type="match status" value="1"/>
</dbReference>
<sequence length="149" mass="17191">MRKAFSYRADPSVPDFPDDHPILIFDGNCVLCSGFVNFLLRADKKRRFRFLSAQSSLGSALFRHYGLVSQDYESNILLEKGMIRIKSDGSLRAIEILGFPWSMACAARIAPRLFRDWLYDYIARNRLNWFSIRNSCYAPDPSHADRFLG</sequence>
<keyword evidence="1" id="KW-1133">Transmembrane helix</keyword>
<keyword evidence="1" id="KW-0472">Membrane</keyword>
<organism evidence="2 3">
    <name type="scientific">Phyllobacterium ifriqiyense</name>
    <dbReference type="NCBI Taxonomy" id="314238"/>
    <lineage>
        <taxon>Bacteria</taxon>
        <taxon>Pseudomonadati</taxon>
        <taxon>Pseudomonadota</taxon>
        <taxon>Alphaproteobacteria</taxon>
        <taxon>Hyphomicrobiales</taxon>
        <taxon>Phyllobacteriaceae</taxon>
        <taxon>Phyllobacterium</taxon>
    </lineage>
</organism>
<dbReference type="InterPro" id="IPR052927">
    <property type="entry name" value="DCC_oxidoreductase"/>
</dbReference>
<dbReference type="RefSeq" id="WP_307283874.1">
    <property type="nucleotide sequence ID" value="NZ_JAUSZT010000003.1"/>
</dbReference>
<evidence type="ECO:0000256" key="1">
    <source>
        <dbReference type="SAM" id="Phobius"/>
    </source>
</evidence>
<proteinExistence type="predicted"/>
<dbReference type="EMBL" id="JAUSZT010000003">
    <property type="protein sequence ID" value="MDQ0998636.1"/>
    <property type="molecule type" value="Genomic_DNA"/>
</dbReference>
<evidence type="ECO:0000313" key="2">
    <source>
        <dbReference type="EMBL" id="MDQ0998636.1"/>
    </source>
</evidence>
<dbReference type="InterPro" id="IPR007263">
    <property type="entry name" value="DCC1-like"/>
</dbReference>